<organism evidence="2 3">
    <name type="scientific">Agrocybe pediades</name>
    <dbReference type="NCBI Taxonomy" id="84607"/>
    <lineage>
        <taxon>Eukaryota</taxon>
        <taxon>Fungi</taxon>
        <taxon>Dikarya</taxon>
        <taxon>Basidiomycota</taxon>
        <taxon>Agaricomycotina</taxon>
        <taxon>Agaricomycetes</taxon>
        <taxon>Agaricomycetidae</taxon>
        <taxon>Agaricales</taxon>
        <taxon>Agaricineae</taxon>
        <taxon>Strophariaceae</taxon>
        <taxon>Agrocybe</taxon>
    </lineage>
</organism>
<feature type="compositionally biased region" description="Low complexity" evidence="1">
    <location>
        <begin position="154"/>
        <end position="167"/>
    </location>
</feature>
<evidence type="ECO:0000313" key="3">
    <source>
        <dbReference type="Proteomes" id="UP000521872"/>
    </source>
</evidence>
<proteinExistence type="predicted"/>
<feature type="region of interest" description="Disordered" evidence="1">
    <location>
        <begin position="147"/>
        <end position="167"/>
    </location>
</feature>
<feature type="compositionally biased region" description="Polar residues" evidence="1">
    <location>
        <begin position="425"/>
        <end position="459"/>
    </location>
</feature>
<feature type="compositionally biased region" description="Basic residues" evidence="1">
    <location>
        <begin position="529"/>
        <end position="541"/>
    </location>
</feature>
<dbReference type="Proteomes" id="UP000521872">
    <property type="component" value="Unassembled WGS sequence"/>
</dbReference>
<feature type="compositionally biased region" description="Low complexity" evidence="1">
    <location>
        <begin position="26"/>
        <end position="42"/>
    </location>
</feature>
<feature type="region of interest" description="Disordered" evidence="1">
    <location>
        <begin position="400"/>
        <end position="459"/>
    </location>
</feature>
<sequence>MESSYHALENRRPPSLFPVSETQAFSGESTTSTGSSSSSAASAYFDRLSRGSAASAYLTDFTPPVTPLHSNSGRDHKQKVDPTRASQDFISKFHDERHVSTNTVSPDSSADHRGIDEDGRNPFDIVATKISRTMPSMHSRRALEIIEKRKNQRPNQSSSNSSPDNSQLLDCSARSIVITQHNENVCSSKATHVEEVATIDHEEAFQLTGGAFSLRNLTLDGSDRGLVPDTSCYVSAYEQEGVLEPAIQLPKPTTLTTGNNSPQLPGKPRLLPTELDSDYSPLLLSRSPSLESVGSASIFSVLSSPIHHNMQQHVSFSPIIYSDTSYNGHSPAGSPVTAISSIMFSSRFSRQTTTLTGEDLDIPSLLRLEVAASAEGMPPVSGGGVLSVVGTGLEAPWESPAAAYSSSSNEGHSSESCSLTDDHANITNHPSLLPTTGATSQSDAMATGNTASAPASSSGPVIGLGLGLDIESSLRASSSVTRLSSLLEEEDAAAAAERKKDIINYTNPLPAGDFVEPQRNTSILNIMPRRRPSCKPRKSLPRPKEEELRCNSSSIPDADETRTTSKISKNTSPDSLLCANVSVATSSSITQSKVNVSRKPRTKLTAHLLQRNLKLRDGRTLQSNFGEELLIPAPRPPRRPSHVRMKKLTYTLVDAASPRPDLEQFLQLGFPPFTLSRKEGDLLGSKISDCFADYSCNLGAQKHGTASSSSAPRSPIPLSPSQHPTLAVFAHGSISAPSTALPPAPATASASHFIEQFTPIVDDPSPRLIQAEERAPGLRDGSIYPNASQARPFPHIFKFVKPWFPAKFKRKVRNLVAVPGKVAL</sequence>
<feature type="compositionally biased region" description="Low complexity" evidence="1">
    <location>
        <begin position="405"/>
        <end position="418"/>
    </location>
</feature>
<feature type="region of interest" description="Disordered" evidence="1">
    <location>
        <begin position="529"/>
        <end position="572"/>
    </location>
</feature>
<dbReference type="AlphaFoldDB" id="A0A8H4VT01"/>
<protein>
    <submittedName>
        <fullName evidence="2">Uncharacterized protein</fullName>
    </submittedName>
</protein>
<name>A0A8H4VT01_9AGAR</name>
<feature type="region of interest" description="Disordered" evidence="1">
    <location>
        <begin position="1"/>
        <end position="42"/>
    </location>
</feature>
<evidence type="ECO:0000256" key="1">
    <source>
        <dbReference type="SAM" id="MobiDB-lite"/>
    </source>
</evidence>
<feature type="region of interest" description="Disordered" evidence="1">
    <location>
        <begin position="248"/>
        <end position="270"/>
    </location>
</feature>
<feature type="compositionally biased region" description="Basic and acidic residues" evidence="1">
    <location>
        <begin position="109"/>
        <end position="121"/>
    </location>
</feature>
<reference evidence="2 3" key="1">
    <citation type="submission" date="2019-12" db="EMBL/GenBank/DDBJ databases">
        <authorList>
            <person name="Floudas D."/>
            <person name="Bentzer J."/>
            <person name="Ahren D."/>
            <person name="Johansson T."/>
            <person name="Persson P."/>
            <person name="Tunlid A."/>
        </authorList>
    </citation>
    <scope>NUCLEOTIDE SEQUENCE [LARGE SCALE GENOMIC DNA]</scope>
    <source>
        <strain evidence="2 3">CBS 102.39</strain>
    </source>
</reference>
<keyword evidence="3" id="KW-1185">Reference proteome</keyword>
<evidence type="ECO:0000313" key="2">
    <source>
        <dbReference type="EMBL" id="KAF4618884.1"/>
    </source>
</evidence>
<accession>A0A8H4VT01</accession>
<feature type="compositionally biased region" description="Basic and acidic residues" evidence="1">
    <location>
        <begin position="72"/>
        <end position="82"/>
    </location>
</feature>
<comment type="caution">
    <text evidence="2">The sequence shown here is derived from an EMBL/GenBank/DDBJ whole genome shotgun (WGS) entry which is preliminary data.</text>
</comment>
<gene>
    <name evidence="2" type="ORF">D9613_010082</name>
</gene>
<dbReference type="EMBL" id="JAACJL010000017">
    <property type="protein sequence ID" value="KAF4618884.1"/>
    <property type="molecule type" value="Genomic_DNA"/>
</dbReference>
<feature type="region of interest" description="Disordered" evidence="1">
    <location>
        <begin position="61"/>
        <end position="121"/>
    </location>
</feature>
<feature type="compositionally biased region" description="Polar residues" evidence="1">
    <location>
        <begin position="251"/>
        <end position="263"/>
    </location>
</feature>